<dbReference type="Proteomes" id="UP000264820">
    <property type="component" value="Unplaced"/>
</dbReference>
<proteinExistence type="predicted"/>
<dbReference type="KEGG" id="hcq:109514769"/>
<dbReference type="Pfam" id="PF12796">
    <property type="entry name" value="Ank_2"/>
    <property type="match status" value="1"/>
</dbReference>
<feature type="repeat" description="ANK" evidence="3">
    <location>
        <begin position="49"/>
        <end position="81"/>
    </location>
</feature>
<dbReference type="InterPro" id="IPR002110">
    <property type="entry name" value="Ankyrin_rpt"/>
</dbReference>
<dbReference type="PANTHER" id="PTHR24201">
    <property type="entry name" value="ANK_REP_REGION DOMAIN-CONTAINING PROTEIN"/>
    <property type="match status" value="1"/>
</dbReference>
<dbReference type="InterPro" id="IPR050776">
    <property type="entry name" value="Ank_Repeat/CDKN_Inhibitor"/>
</dbReference>
<reference evidence="5" key="1">
    <citation type="submission" date="2025-08" db="UniProtKB">
        <authorList>
            <consortium name="Ensembl"/>
        </authorList>
    </citation>
    <scope>IDENTIFICATION</scope>
</reference>
<feature type="compositionally biased region" description="Polar residues" evidence="4">
    <location>
        <begin position="270"/>
        <end position="284"/>
    </location>
</feature>
<dbReference type="RefSeq" id="XP_019723696.1">
    <property type="nucleotide sequence ID" value="XM_019868137.1"/>
</dbReference>
<reference evidence="5" key="2">
    <citation type="submission" date="2025-09" db="UniProtKB">
        <authorList>
            <consortium name="Ensembl"/>
        </authorList>
    </citation>
    <scope>IDENTIFICATION</scope>
</reference>
<dbReference type="PANTHER" id="PTHR24201:SF17">
    <property type="entry name" value="ANKYRIN REPEAT DOMAIN-CONTAINING PROTEIN 10-LIKE ISOFORM X1"/>
    <property type="match status" value="1"/>
</dbReference>
<dbReference type="AlphaFoldDB" id="A0A3Q2Z529"/>
<organism evidence="5 6">
    <name type="scientific">Hippocampus comes</name>
    <name type="common">Tiger tail seahorse</name>
    <dbReference type="NCBI Taxonomy" id="109280"/>
    <lineage>
        <taxon>Eukaryota</taxon>
        <taxon>Metazoa</taxon>
        <taxon>Chordata</taxon>
        <taxon>Craniata</taxon>
        <taxon>Vertebrata</taxon>
        <taxon>Euteleostomi</taxon>
        <taxon>Actinopterygii</taxon>
        <taxon>Neopterygii</taxon>
        <taxon>Teleostei</taxon>
        <taxon>Neoteleostei</taxon>
        <taxon>Acanthomorphata</taxon>
        <taxon>Syngnathiaria</taxon>
        <taxon>Syngnathiformes</taxon>
        <taxon>Syngnathoidei</taxon>
        <taxon>Syngnathidae</taxon>
        <taxon>Hippocampus</taxon>
    </lineage>
</organism>
<dbReference type="Ensembl" id="ENSHCOT00000022537.1">
    <property type="protein sequence ID" value="ENSHCOP00000026910.1"/>
    <property type="gene ID" value="ENSHCOG00000018319.1"/>
</dbReference>
<dbReference type="PROSITE" id="PS50297">
    <property type="entry name" value="ANK_REP_REGION"/>
    <property type="match status" value="3"/>
</dbReference>
<name>A0A3Q2Z529_HIPCM</name>
<evidence type="ECO:0000256" key="1">
    <source>
        <dbReference type="ARBA" id="ARBA00022737"/>
    </source>
</evidence>
<feature type="repeat" description="ANK" evidence="3">
    <location>
        <begin position="83"/>
        <end position="115"/>
    </location>
</feature>
<protein>
    <submittedName>
        <fullName evidence="5">Ankyrin repeat domain 10a</fullName>
    </submittedName>
</protein>
<dbReference type="OrthoDB" id="5402602at2759"/>
<sequence>MSMERDFSSDDEAFTSMFPIHRACRDGDVGALLSLNQHHTHLTTEDSCYGWTPIHWAAHCGQLECVIRLVQMGCDVNAVSSRFKQTPIHTAALGGHPRCVLWLSQAGADVNRQDLVGEAPIHKAARAASMESIQVLLIAGAKLHLTNTSGQTAADLARSHGSDDCLRLIANLQEHLRQLGELQGNGEKNGSGPVRGPGLLCRKRLQSAFENGQTKKARRDVFQQMQHFEPEDSMESDCGADCTAVTDSVHPPSPVDHNDDEPMKSDEISTRLSWQQAGSPSTQRHSADMCGSLHLTGSPNGCVSHQPELEKLQGADCGDFLLYGHHHGFGDTAEELSDRGHI</sequence>
<dbReference type="STRING" id="109280.ENSHCOP00000026910"/>
<accession>A0A3Q2Z529</accession>
<dbReference type="GeneTree" id="ENSGT00940000156564"/>
<feature type="region of interest" description="Disordered" evidence="4">
    <location>
        <begin position="229"/>
        <end position="289"/>
    </location>
</feature>
<dbReference type="GeneID" id="109514769"/>
<dbReference type="Gene3D" id="1.25.40.20">
    <property type="entry name" value="Ankyrin repeat-containing domain"/>
    <property type="match status" value="1"/>
</dbReference>
<evidence type="ECO:0000256" key="2">
    <source>
        <dbReference type="ARBA" id="ARBA00023043"/>
    </source>
</evidence>
<dbReference type="InterPro" id="IPR036770">
    <property type="entry name" value="Ankyrin_rpt-contain_sf"/>
</dbReference>
<evidence type="ECO:0000313" key="6">
    <source>
        <dbReference type="Proteomes" id="UP000264820"/>
    </source>
</evidence>
<evidence type="ECO:0000256" key="4">
    <source>
        <dbReference type="SAM" id="MobiDB-lite"/>
    </source>
</evidence>
<keyword evidence="6" id="KW-1185">Reference proteome</keyword>
<keyword evidence="1" id="KW-0677">Repeat</keyword>
<dbReference type="PROSITE" id="PS50088">
    <property type="entry name" value="ANK_REPEAT"/>
    <property type="match status" value="3"/>
</dbReference>
<dbReference type="SUPFAM" id="SSF48403">
    <property type="entry name" value="Ankyrin repeat"/>
    <property type="match status" value="1"/>
</dbReference>
<evidence type="ECO:0000313" key="5">
    <source>
        <dbReference type="Ensembl" id="ENSHCOP00000026910.1"/>
    </source>
</evidence>
<keyword evidence="2 3" id="KW-0040">ANK repeat</keyword>
<feature type="compositionally biased region" description="Basic and acidic residues" evidence="4">
    <location>
        <begin position="256"/>
        <end position="269"/>
    </location>
</feature>
<evidence type="ECO:0000256" key="3">
    <source>
        <dbReference type="PROSITE-ProRule" id="PRU00023"/>
    </source>
</evidence>
<feature type="repeat" description="ANK" evidence="3">
    <location>
        <begin position="116"/>
        <end position="148"/>
    </location>
</feature>
<dbReference type="SMART" id="SM00248">
    <property type="entry name" value="ANK"/>
    <property type="match status" value="4"/>
</dbReference>